<proteinExistence type="predicted"/>
<dbReference type="Proteomes" id="UP000254704">
    <property type="component" value="Unassembled WGS sequence"/>
</dbReference>
<dbReference type="InterPro" id="IPR014054">
    <property type="entry name" value="Phage_regulatory_Rha"/>
</dbReference>
<name>A0A379EWB6_9PAST</name>
<evidence type="ECO:0000313" key="2">
    <source>
        <dbReference type="Proteomes" id="UP000254704"/>
    </source>
</evidence>
<dbReference type="AlphaFoldDB" id="A0A379EWB6"/>
<protein>
    <submittedName>
        <fullName evidence="1">Putative phage regulatory protein Rha family</fullName>
    </submittedName>
</protein>
<accession>A0A379EWB6</accession>
<sequence>MMINTKNQVNQVNELQGAESAVNSAVFPKVFHKETVAMTDSLKVAHYFGKRHDNLLATIKNLGCSPEFNVLNFKAVKYTDEKGEKRPMYLMTQDGFTLLVMGFTGKKAMQFKEQYIKEFNEMKKRLATRANMKADQIRMNEAIKYRLEQVGKEDPHAYSRENNLVYVVALGNNRKSWLQVNGYPDDVDIRQYLTAEQLQLVDQLLSENAVMIKLGMDYHQRKAQLQETTLHHLRKGALNA</sequence>
<reference evidence="1 2" key="1">
    <citation type="submission" date="2018-06" db="EMBL/GenBank/DDBJ databases">
        <authorList>
            <consortium name="Pathogen Informatics"/>
            <person name="Doyle S."/>
        </authorList>
    </citation>
    <scope>NUCLEOTIDE SEQUENCE [LARGE SCALE GENOMIC DNA]</scope>
    <source>
        <strain evidence="1 2">NCTC11621</strain>
    </source>
</reference>
<organism evidence="1 2">
    <name type="scientific">Pasteurella canis</name>
    <dbReference type="NCBI Taxonomy" id="753"/>
    <lineage>
        <taxon>Bacteria</taxon>
        <taxon>Pseudomonadati</taxon>
        <taxon>Pseudomonadota</taxon>
        <taxon>Gammaproteobacteria</taxon>
        <taxon>Pasteurellales</taxon>
        <taxon>Pasteurellaceae</taxon>
        <taxon>Pasteurella</taxon>
    </lineage>
</organism>
<dbReference type="Pfam" id="PF09669">
    <property type="entry name" value="Phage_pRha"/>
    <property type="match status" value="1"/>
</dbReference>
<dbReference type="EMBL" id="UGTV01000015">
    <property type="protein sequence ID" value="SUC10602.1"/>
    <property type="molecule type" value="Genomic_DNA"/>
</dbReference>
<evidence type="ECO:0000313" key="1">
    <source>
        <dbReference type="EMBL" id="SUC10602.1"/>
    </source>
</evidence>
<gene>
    <name evidence="1" type="ORF">NCTC11621_01665</name>
</gene>
<dbReference type="NCBIfam" id="TIGR02681">
    <property type="entry name" value="phage_pRha"/>
    <property type="match status" value="1"/>
</dbReference>